<dbReference type="RefSeq" id="WP_072818613.1">
    <property type="nucleotide sequence ID" value="NZ_LT670849.1"/>
</dbReference>
<name>A0A1M7TXF6_9BRAD</name>
<proteinExistence type="predicted"/>
<protein>
    <submittedName>
        <fullName evidence="1">Uncharacterized protein</fullName>
    </submittedName>
</protein>
<evidence type="ECO:0000313" key="1">
    <source>
        <dbReference type="EMBL" id="SHN75377.1"/>
    </source>
</evidence>
<dbReference type="OrthoDB" id="7375391at2"/>
<reference evidence="2" key="1">
    <citation type="submission" date="2016-11" db="EMBL/GenBank/DDBJ databases">
        <authorList>
            <person name="Varghese N."/>
            <person name="Submissions S."/>
        </authorList>
    </citation>
    <scope>NUCLEOTIDE SEQUENCE [LARGE SCALE GENOMIC DNA]</scope>
    <source>
        <strain evidence="2">GAS401</strain>
    </source>
</reference>
<evidence type="ECO:0000313" key="2">
    <source>
        <dbReference type="Proteomes" id="UP000184096"/>
    </source>
</evidence>
<gene>
    <name evidence="1" type="ORF">SAMN05444170_2943</name>
</gene>
<sequence>MSRNAFIATVLGLALGALAGLSAFFAWPMLVTSQALTPPSHPKFTEVRWPFPTDEWGEGKAFRCEKADCGAEVNVYIRAKIGFCNCLTGVSDDAELDRLSDFNLMGGKPAVLGTGHEIKIAWMKGRSRAYAVAEPYHAPGSVLAIAFNDRCDAIVATATVAHDRPTTLEPSVIAFLNSEAVVHWAEVTLGL</sequence>
<dbReference type="Proteomes" id="UP000184096">
    <property type="component" value="Chromosome I"/>
</dbReference>
<accession>A0A1M7TXF6</accession>
<dbReference type="EMBL" id="LT670849">
    <property type="protein sequence ID" value="SHN75377.1"/>
    <property type="molecule type" value="Genomic_DNA"/>
</dbReference>
<dbReference type="AlphaFoldDB" id="A0A1M7TXF6"/>
<keyword evidence="2" id="KW-1185">Reference proteome</keyword>
<organism evidence="1 2">
    <name type="scientific">Bradyrhizobium erythrophlei</name>
    <dbReference type="NCBI Taxonomy" id="1437360"/>
    <lineage>
        <taxon>Bacteria</taxon>
        <taxon>Pseudomonadati</taxon>
        <taxon>Pseudomonadota</taxon>
        <taxon>Alphaproteobacteria</taxon>
        <taxon>Hyphomicrobiales</taxon>
        <taxon>Nitrobacteraceae</taxon>
        <taxon>Bradyrhizobium</taxon>
    </lineage>
</organism>